<evidence type="ECO:0000313" key="3">
    <source>
        <dbReference type="Proteomes" id="UP000499080"/>
    </source>
</evidence>
<dbReference type="Proteomes" id="UP000499080">
    <property type="component" value="Unassembled WGS sequence"/>
</dbReference>
<proteinExistence type="predicted"/>
<reference evidence="2 3" key="1">
    <citation type="journal article" date="2019" name="Sci. Rep.">
        <title>Orb-weaving spider Araneus ventricosus genome elucidates the spidroin gene catalogue.</title>
        <authorList>
            <person name="Kono N."/>
            <person name="Nakamura H."/>
            <person name="Ohtoshi R."/>
            <person name="Moran D.A.P."/>
            <person name="Shinohara A."/>
            <person name="Yoshida Y."/>
            <person name="Fujiwara M."/>
            <person name="Mori M."/>
            <person name="Tomita M."/>
            <person name="Arakawa K."/>
        </authorList>
    </citation>
    <scope>NUCLEOTIDE SEQUENCE [LARGE SCALE GENOMIC DNA]</scope>
</reference>
<evidence type="ECO:0000256" key="1">
    <source>
        <dbReference type="SAM" id="MobiDB-lite"/>
    </source>
</evidence>
<dbReference type="AlphaFoldDB" id="A0A4Y2TX99"/>
<sequence>RCPISGSESGELGGHSAETTIPDDDFGMSPLGTA</sequence>
<organism evidence="2 3">
    <name type="scientific">Araneus ventricosus</name>
    <name type="common">Orbweaver spider</name>
    <name type="synonym">Epeira ventricosa</name>
    <dbReference type="NCBI Taxonomy" id="182803"/>
    <lineage>
        <taxon>Eukaryota</taxon>
        <taxon>Metazoa</taxon>
        <taxon>Ecdysozoa</taxon>
        <taxon>Arthropoda</taxon>
        <taxon>Chelicerata</taxon>
        <taxon>Arachnida</taxon>
        <taxon>Araneae</taxon>
        <taxon>Araneomorphae</taxon>
        <taxon>Entelegynae</taxon>
        <taxon>Araneoidea</taxon>
        <taxon>Araneidae</taxon>
        <taxon>Araneus</taxon>
    </lineage>
</organism>
<protein>
    <submittedName>
        <fullName evidence="2">Uncharacterized protein</fullName>
    </submittedName>
</protein>
<accession>A0A4Y2TX99</accession>
<keyword evidence="3" id="KW-1185">Reference proteome</keyword>
<dbReference type="EMBL" id="BGPR01031997">
    <property type="protein sequence ID" value="GBO05325.1"/>
    <property type="molecule type" value="Genomic_DNA"/>
</dbReference>
<feature type="region of interest" description="Disordered" evidence="1">
    <location>
        <begin position="1"/>
        <end position="34"/>
    </location>
</feature>
<gene>
    <name evidence="2" type="ORF">AVEN_246700_1</name>
</gene>
<feature type="non-terminal residue" evidence="2">
    <location>
        <position position="1"/>
    </location>
</feature>
<feature type="compositionally biased region" description="Low complexity" evidence="1">
    <location>
        <begin position="1"/>
        <end position="18"/>
    </location>
</feature>
<name>A0A4Y2TX99_ARAVE</name>
<comment type="caution">
    <text evidence="2">The sequence shown here is derived from an EMBL/GenBank/DDBJ whole genome shotgun (WGS) entry which is preliminary data.</text>
</comment>
<evidence type="ECO:0000313" key="2">
    <source>
        <dbReference type="EMBL" id="GBO05325.1"/>
    </source>
</evidence>